<proteinExistence type="predicted"/>
<dbReference type="GeneTree" id="ENSGT00940000180797"/>
<dbReference type="Bgee" id="ENSORLG00000026295">
    <property type="expression patterns" value="Expressed in muscle tissue"/>
</dbReference>
<evidence type="ECO:0000313" key="1">
    <source>
        <dbReference type="Ensembl" id="ENSORLP00000026671.1"/>
    </source>
</evidence>
<protein>
    <submittedName>
        <fullName evidence="1">Uncharacterized protein</fullName>
    </submittedName>
</protein>
<evidence type="ECO:0000313" key="2">
    <source>
        <dbReference type="Proteomes" id="UP000001038"/>
    </source>
</evidence>
<dbReference type="AlphaFoldDB" id="A0A3B3H492"/>
<dbReference type="Proteomes" id="UP000001038">
    <property type="component" value="Chromosome 1"/>
</dbReference>
<organism evidence="1 2">
    <name type="scientific">Oryzias latipes</name>
    <name type="common">Japanese rice fish</name>
    <name type="synonym">Japanese killifish</name>
    <dbReference type="NCBI Taxonomy" id="8090"/>
    <lineage>
        <taxon>Eukaryota</taxon>
        <taxon>Metazoa</taxon>
        <taxon>Chordata</taxon>
        <taxon>Craniata</taxon>
        <taxon>Vertebrata</taxon>
        <taxon>Euteleostomi</taxon>
        <taxon>Actinopterygii</taxon>
        <taxon>Neopterygii</taxon>
        <taxon>Teleostei</taxon>
        <taxon>Neoteleostei</taxon>
        <taxon>Acanthomorphata</taxon>
        <taxon>Ovalentaria</taxon>
        <taxon>Atherinomorphae</taxon>
        <taxon>Beloniformes</taxon>
        <taxon>Adrianichthyidae</taxon>
        <taxon>Oryziinae</taxon>
        <taxon>Oryzias</taxon>
    </lineage>
</organism>
<dbReference type="InParanoid" id="A0A3B3H492"/>
<sequence>MRAIKDAEWALYWDRQKFAATHSSVILGTPAYTHAAHQLYHSLGFRCVKITIDYATPVATQSLLERIFYRVRHHYHTINVQSSKHIS</sequence>
<reference evidence="1" key="2">
    <citation type="submission" date="2025-08" db="UniProtKB">
        <authorList>
            <consortium name="Ensembl"/>
        </authorList>
    </citation>
    <scope>IDENTIFICATION</scope>
    <source>
        <strain evidence="1">Hd-rR</strain>
    </source>
</reference>
<dbReference type="STRING" id="8090.ENSORLP00000026671"/>
<accession>A0A3B3H492</accession>
<name>A0A3B3H492_ORYLA</name>
<dbReference type="Ensembl" id="ENSORLT00000036021.1">
    <property type="protein sequence ID" value="ENSORLP00000026671.1"/>
    <property type="gene ID" value="ENSORLG00000026295.1"/>
</dbReference>
<keyword evidence="2" id="KW-1185">Reference proteome</keyword>
<reference evidence="1 2" key="1">
    <citation type="journal article" date="2007" name="Nature">
        <title>The medaka draft genome and insights into vertebrate genome evolution.</title>
        <authorList>
            <person name="Kasahara M."/>
            <person name="Naruse K."/>
            <person name="Sasaki S."/>
            <person name="Nakatani Y."/>
            <person name="Qu W."/>
            <person name="Ahsan B."/>
            <person name="Yamada T."/>
            <person name="Nagayasu Y."/>
            <person name="Doi K."/>
            <person name="Kasai Y."/>
            <person name="Jindo T."/>
            <person name="Kobayashi D."/>
            <person name="Shimada A."/>
            <person name="Toyoda A."/>
            <person name="Kuroki Y."/>
            <person name="Fujiyama A."/>
            <person name="Sasaki T."/>
            <person name="Shimizu A."/>
            <person name="Asakawa S."/>
            <person name="Shimizu N."/>
            <person name="Hashimoto S."/>
            <person name="Yang J."/>
            <person name="Lee Y."/>
            <person name="Matsushima K."/>
            <person name="Sugano S."/>
            <person name="Sakaizumi M."/>
            <person name="Narita T."/>
            <person name="Ohishi K."/>
            <person name="Haga S."/>
            <person name="Ohta F."/>
            <person name="Nomoto H."/>
            <person name="Nogata K."/>
            <person name="Morishita T."/>
            <person name="Endo T."/>
            <person name="Shin-I T."/>
            <person name="Takeda H."/>
            <person name="Morishita S."/>
            <person name="Kohara Y."/>
        </authorList>
    </citation>
    <scope>NUCLEOTIDE SEQUENCE [LARGE SCALE GENOMIC DNA]</scope>
    <source>
        <strain evidence="1 2">Hd-rR</strain>
    </source>
</reference>
<reference evidence="1" key="3">
    <citation type="submission" date="2025-09" db="UniProtKB">
        <authorList>
            <consortium name="Ensembl"/>
        </authorList>
    </citation>
    <scope>IDENTIFICATION</scope>
    <source>
        <strain evidence="1">Hd-rR</strain>
    </source>
</reference>